<organism evidence="1 2">
    <name type="scientific">Auritidibacter ignavus</name>
    <dbReference type="NCBI Taxonomy" id="678932"/>
    <lineage>
        <taxon>Bacteria</taxon>
        <taxon>Bacillati</taxon>
        <taxon>Actinomycetota</taxon>
        <taxon>Actinomycetes</taxon>
        <taxon>Micrococcales</taxon>
        <taxon>Micrococcaceae</taxon>
        <taxon>Auritidibacter</taxon>
    </lineage>
</organism>
<name>A0AAJ6AJJ1_9MICC</name>
<dbReference type="AlphaFoldDB" id="A0AAJ6AJJ1"/>
<dbReference type="EMBL" id="CP122566">
    <property type="protein sequence ID" value="WGH93847.1"/>
    <property type="molecule type" value="Genomic_DNA"/>
</dbReference>
<protein>
    <submittedName>
        <fullName evidence="1">Uncharacterized protein</fullName>
    </submittedName>
</protein>
<gene>
    <name evidence="1" type="ORF">QDX21_03350</name>
</gene>
<accession>A0AAJ6AJJ1</accession>
<dbReference type="Proteomes" id="UP001224674">
    <property type="component" value="Chromosome"/>
</dbReference>
<dbReference type="RefSeq" id="WP_279675131.1">
    <property type="nucleotide sequence ID" value="NZ_CP122565.1"/>
</dbReference>
<evidence type="ECO:0000313" key="2">
    <source>
        <dbReference type="Proteomes" id="UP001224674"/>
    </source>
</evidence>
<proteinExistence type="predicted"/>
<reference evidence="1 2" key="1">
    <citation type="submission" date="2023-03" db="EMBL/GenBank/DDBJ databases">
        <title>Complete genome sequences of several Auritidibacter ignavus strains isolated from ear infections.</title>
        <authorList>
            <person name="Baehr T."/>
            <person name="Baumhoegger A.M."/>
        </authorList>
    </citation>
    <scope>NUCLEOTIDE SEQUENCE [LARGE SCALE GENOMIC DNA]</scope>
    <source>
        <strain evidence="1 2">BABAE-6</strain>
    </source>
</reference>
<sequence>MLYDTDKNYAVTHYAGLAHYAMRRLSDLHEEYKQILNSIESIIWCEHGTGYCVILKAEWTKDALDISLNPKKHTQQLRTTPLCRACTTPEEADRAVISLKSQCELMQTAMQQKRTKS</sequence>
<keyword evidence="2" id="KW-1185">Reference proteome</keyword>
<evidence type="ECO:0000313" key="1">
    <source>
        <dbReference type="EMBL" id="WGH93847.1"/>
    </source>
</evidence>